<evidence type="ECO:0000259" key="4">
    <source>
        <dbReference type="SMART" id="SM01043"/>
    </source>
</evidence>
<feature type="domain" description="Bacterial transcriptional activator" evidence="4">
    <location>
        <begin position="92"/>
        <end position="236"/>
    </location>
</feature>
<dbReference type="SMART" id="SM00862">
    <property type="entry name" value="Trans_reg_C"/>
    <property type="match status" value="1"/>
</dbReference>
<feature type="domain" description="OmpR/PhoB-type" evidence="3">
    <location>
        <begin position="15"/>
        <end position="85"/>
    </location>
</feature>
<dbReference type="InterPro" id="IPR016032">
    <property type="entry name" value="Sig_transdc_resp-reg_C-effctor"/>
</dbReference>
<proteinExistence type="inferred from homology"/>
<evidence type="ECO:0000256" key="1">
    <source>
        <dbReference type="ARBA" id="ARBA00005820"/>
    </source>
</evidence>
<dbReference type="EMBL" id="WBMT01000007">
    <property type="protein sequence ID" value="KAB2348355.1"/>
    <property type="molecule type" value="Genomic_DNA"/>
</dbReference>
<accession>A0A6H9YUV9</accession>
<dbReference type="SMART" id="SM01043">
    <property type="entry name" value="BTAD"/>
    <property type="match status" value="1"/>
</dbReference>
<name>A0A6H9YUV9_9ACTN</name>
<dbReference type="GO" id="GO:0000160">
    <property type="term" value="P:phosphorelay signal transduction system"/>
    <property type="evidence" value="ECO:0007669"/>
    <property type="project" value="InterPro"/>
</dbReference>
<dbReference type="GO" id="GO:0003677">
    <property type="term" value="F:DNA binding"/>
    <property type="evidence" value="ECO:0007669"/>
    <property type="project" value="UniProtKB-KW"/>
</dbReference>
<sequence>MTIELRVLTRVVCREQEISGSRLRGLLALLAGEPRSGLSAARLVEELWPDQRPENPHKALQVIVSRARAQLGSDLIESTPNGYRLALDEDRIDAAAALRLSSSAVRLADAGDHEGALGCAEEGLALWEGAVEDTSFDDPVSALREERRSARRSLARVRALSLSRLGRRAEAMEPLTELAREHPRDEEVLAELLRCEAAAAGPSAALERYEAYRRDLRDELGTDPGPGLQALQRELLEEESPPVRHGVRFEPNPLLGRAGDIAAVTRLLRTTRVISIVGAGGLGKTRLAHAVSRETEHRAVHFVPLAGVRTDADVAAEVASALGVGDSWSFTGRTSTEALTGILRALGAGSVLLVLDNCEQVINGVADLVHSLVSMARNLQVLTTSRAPLGLSSESVYLLPELDLPTAIELFEQRARAVRPDVDLPGDDVMELCRHLDGLPLAVELAAARVRAMSVAEISRRLANRFAVLRGGARDAPERHQTLYAVVDWSWNLLSPGEQAAMRILSIFPDGFTADAARRLLGDGDDDETGEVFDVLEHLVDQSLLKVTESLAGMRFRMLETVREFGAEQRDAAGDTGRALEGFLAWARDFGAAEHEVVFEATVVAASVERLRAEQDNLLQALRHGFDRSDGATVAAAFAVLGGMWLVESKFTRLAELAGRSAQVLASYRPEPGLVDVTRTALAICAVSAFMQGPHELRSLAALRRRFPPAPAGTLVGALMVVLATAPGMPGHRALDQLCQSDEPLLAGVANLWASYVSEHEIDVEGALAAAYRALTAFERASHPWMQLQCHSRLAELSAQVERCEQTRHHVRAALEAARRVRPEPDVDGLGLGLVQTDLLCGDVDEAERRLDAVTHDSEESFGVLPAMLSLRAEIKLIRGDIETGLRLWRMAVEEWERSLQPIYENVQAGREPWSMETLAAAVIAHAHHRRLDLIPEIVADLPARVAALIADPVPNAPSYLVQFPIWGAGLLALAMVDLDRGTREGDAAAVRSGVRMVALAERFWFLRRFQPTMSSARARRAAEEADGPAYADAVSEYAGLERNELRAVALNAIKDRPHGQGTPSASARG</sequence>
<dbReference type="PRINTS" id="PR00364">
    <property type="entry name" value="DISEASERSIST"/>
</dbReference>
<keyword evidence="2" id="KW-0238">DNA-binding</keyword>
<dbReference type="InterPro" id="IPR027417">
    <property type="entry name" value="P-loop_NTPase"/>
</dbReference>
<dbReference type="InterPro" id="IPR011990">
    <property type="entry name" value="TPR-like_helical_dom_sf"/>
</dbReference>
<reference evidence="5 6" key="1">
    <citation type="submission" date="2019-09" db="EMBL/GenBank/DDBJ databases">
        <title>Actinomadura physcomitrii sp. nov., a novel actinomycete isolated from moss [Physcomitrium sphaericum (Ludw) Fuernr].</title>
        <authorList>
            <person name="Zhuang X."/>
            <person name="Liu C."/>
        </authorList>
    </citation>
    <scope>NUCLEOTIDE SEQUENCE [LARGE SCALE GENOMIC DNA]</scope>
    <source>
        <strain evidence="5 6">HMC1</strain>
    </source>
</reference>
<gene>
    <name evidence="5" type="ORF">F8566_16300</name>
</gene>
<dbReference type="Gene3D" id="1.25.40.10">
    <property type="entry name" value="Tetratricopeptide repeat domain"/>
    <property type="match status" value="1"/>
</dbReference>
<dbReference type="Pfam" id="PF25872">
    <property type="entry name" value="HTH_77"/>
    <property type="match status" value="1"/>
</dbReference>
<dbReference type="GO" id="GO:0016887">
    <property type="term" value="F:ATP hydrolysis activity"/>
    <property type="evidence" value="ECO:0007669"/>
    <property type="project" value="InterPro"/>
</dbReference>
<dbReference type="AlphaFoldDB" id="A0A6H9YUV9"/>
<dbReference type="InterPro" id="IPR049945">
    <property type="entry name" value="AAA_22"/>
</dbReference>
<dbReference type="RefSeq" id="WP_151561084.1">
    <property type="nucleotide sequence ID" value="NZ_WBMT01000007.1"/>
</dbReference>
<dbReference type="InterPro" id="IPR005158">
    <property type="entry name" value="BTAD"/>
</dbReference>
<organism evidence="5 6">
    <name type="scientific">Actinomadura rudentiformis</name>
    <dbReference type="NCBI Taxonomy" id="359158"/>
    <lineage>
        <taxon>Bacteria</taxon>
        <taxon>Bacillati</taxon>
        <taxon>Actinomycetota</taxon>
        <taxon>Actinomycetes</taxon>
        <taxon>Streptosporangiales</taxon>
        <taxon>Thermomonosporaceae</taxon>
        <taxon>Actinomadura</taxon>
    </lineage>
</organism>
<dbReference type="GO" id="GO:0006355">
    <property type="term" value="P:regulation of DNA-templated transcription"/>
    <property type="evidence" value="ECO:0007669"/>
    <property type="project" value="InterPro"/>
</dbReference>
<dbReference type="SUPFAM" id="SSF52540">
    <property type="entry name" value="P-loop containing nucleoside triphosphate hydrolases"/>
    <property type="match status" value="1"/>
</dbReference>
<evidence type="ECO:0000259" key="3">
    <source>
        <dbReference type="SMART" id="SM00862"/>
    </source>
</evidence>
<dbReference type="InterPro" id="IPR001867">
    <property type="entry name" value="OmpR/PhoB-type_DNA-bd"/>
</dbReference>
<keyword evidence="6" id="KW-1185">Reference proteome</keyword>
<protein>
    <submittedName>
        <fullName evidence="5">AfsR/SARP family transcriptional regulator</fullName>
    </submittedName>
</protein>
<dbReference type="Pfam" id="PF13401">
    <property type="entry name" value="AAA_22"/>
    <property type="match status" value="1"/>
</dbReference>
<evidence type="ECO:0000313" key="6">
    <source>
        <dbReference type="Proteomes" id="UP000468735"/>
    </source>
</evidence>
<evidence type="ECO:0000313" key="5">
    <source>
        <dbReference type="EMBL" id="KAB2348355.1"/>
    </source>
</evidence>
<dbReference type="OrthoDB" id="3194665at2"/>
<dbReference type="PANTHER" id="PTHR47691:SF3">
    <property type="entry name" value="HTH-TYPE TRANSCRIPTIONAL REGULATOR RV0890C-RELATED"/>
    <property type="match status" value="1"/>
</dbReference>
<dbReference type="Gene3D" id="3.40.50.300">
    <property type="entry name" value="P-loop containing nucleotide triphosphate hydrolases"/>
    <property type="match status" value="1"/>
</dbReference>
<comment type="similarity">
    <text evidence="1">Belongs to the AfsR/DnrI/RedD regulatory family.</text>
</comment>
<dbReference type="Gene3D" id="1.10.10.10">
    <property type="entry name" value="Winged helix-like DNA-binding domain superfamily/Winged helix DNA-binding domain"/>
    <property type="match status" value="1"/>
</dbReference>
<dbReference type="Proteomes" id="UP000468735">
    <property type="component" value="Unassembled WGS sequence"/>
</dbReference>
<dbReference type="InterPro" id="IPR058852">
    <property type="entry name" value="HTH_77"/>
</dbReference>
<dbReference type="SUPFAM" id="SSF46894">
    <property type="entry name" value="C-terminal effector domain of the bipartite response regulators"/>
    <property type="match status" value="1"/>
</dbReference>
<dbReference type="InterPro" id="IPR036388">
    <property type="entry name" value="WH-like_DNA-bd_sf"/>
</dbReference>
<dbReference type="SUPFAM" id="SSF48452">
    <property type="entry name" value="TPR-like"/>
    <property type="match status" value="1"/>
</dbReference>
<evidence type="ECO:0000256" key="2">
    <source>
        <dbReference type="ARBA" id="ARBA00023125"/>
    </source>
</evidence>
<dbReference type="PANTHER" id="PTHR47691">
    <property type="entry name" value="REGULATOR-RELATED"/>
    <property type="match status" value="1"/>
</dbReference>
<comment type="caution">
    <text evidence="5">The sequence shown here is derived from an EMBL/GenBank/DDBJ whole genome shotgun (WGS) entry which is preliminary data.</text>
</comment>
<dbReference type="Pfam" id="PF03704">
    <property type="entry name" value="BTAD"/>
    <property type="match status" value="1"/>
</dbReference>